<evidence type="ECO:0000313" key="1">
    <source>
        <dbReference type="EMBL" id="EJT70847.1"/>
    </source>
</evidence>
<proteinExistence type="predicted"/>
<dbReference type="GeneID" id="20352328"/>
<reference evidence="2" key="5">
    <citation type="submission" date="2018-04" db="UniProtKB">
        <authorList>
            <consortium name="EnsemblFungi"/>
        </authorList>
    </citation>
    <scope>IDENTIFICATION</scope>
    <source>
        <strain evidence="2">R3-111a-1</strain>
    </source>
</reference>
<dbReference type="EnsemblFungi" id="EJT70847">
    <property type="protein sequence ID" value="EJT70847"/>
    <property type="gene ID" value="GGTG_11870"/>
</dbReference>
<keyword evidence="3" id="KW-1185">Reference proteome</keyword>
<dbReference type="AlphaFoldDB" id="J3PED9"/>
<evidence type="ECO:0000313" key="3">
    <source>
        <dbReference type="Proteomes" id="UP000006039"/>
    </source>
</evidence>
<accession>J3PED9</accession>
<dbReference type="VEuPathDB" id="FungiDB:GGTG_11870"/>
<sequence>MASVLGEVPTIVAFAAKCLTCAWNYGYAFHRAERDQLVYKDCARALGDTLLYLRILRTEARHALNYRAGYFKRILDAERRLYATTAKANRKVGTIIKEDTLIARLRWASGVRPNAAAAMAMIDEAVRDVREEFEDEFAGLDDMSEEDWERMNATSRVLEQTMVAFNSSK</sequence>
<dbReference type="Proteomes" id="UP000006039">
    <property type="component" value="Unassembled WGS sequence"/>
</dbReference>
<organism evidence="1">
    <name type="scientific">Gaeumannomyces tritici (strain R3-111a-1)</name>
    <name type="common">Wheat and barley take-all root rot fungus</name>
    <name type="synonym">Gaeumannomyces graminis var. tritici</name>
    <dbReference type="NCBI Taxonomy" id="644352"/>
    <lineage>
        <taxon>Eukaryota</taxon>
        <taxon>Fungi</taxon>
        <taxon>Dikarya</taxon>
        <taxon>Ascomycota</taxon>
        <taxon>Pezizomycotina</taxon>
        <taxon>Sordariomycetes</taxon>
        <taxon>Sordariomycetidae</taxon>
        <taxon>Magnaporthales</taxon>
        <taxon>Magnaporthaceae</taxon>
        <taxon>Gaeumannomyces</taxon>
    </lineage>
</organism>
<protein>
    <submittedName>
        <fullName evidence="1 2">Uncharacterized protein</fullName>
    </submittedName>
</protein>
<dbReference type="RefSeq" id="XP_009228025.1">
    <property type="nucleotide sequence ID" value="XM_009229761.1"/>
</dbReference>
<evidence type="ECO:0000313" key="2">
    <source>
        <dbReference type="EnsemblFungi" id="EJT70847"/>
    </source>
</evidence>
<dbReference type="HOGENOM" id="CLU_1578619_0_0_1"/>
<reference evidence="1" key="3">
    <citation type="submission" date="2010-09" db="EMBL/GenBank/DDBJ databases">
        <title>Annotation of Gaeumannomyces graminis var. tritici R3-111a-1.</title>
        <authorList>
            <consortium name="The Broad Institute Genome Sequencing Platform"/>
            <person name="Ma L.-J."/>
            <person name="Dead R."/>
            <person name="Young S.K."/>
            <person name="Zeng Q."/>
            <person name="Gargeya S."/>
            <person name="Fitzgerald M."/>
            <person name="Haas B."/>
            <person name="Abouelleil A."/>
            <person name="Alvarado L."/>
            <person name="Arachchi H.M."/>
            <person name="Berlin A."/>
            <person name="Brown A."/>
            <person name="Chapman S.B."/>
            <person name="Chen Z."/>
            <person name="Dunbar C."/>
            <person name="Freedman E."/>
            <person name="Gearin G."/>
            <person name="Gellesch M."/>
            <person name="Goldberg J."/>
            <person name="Griggs A."/>
            <person name="Gujja S."/>
            <person name="Heiman D."/>
            <person name="Howarth C."/>
            <person name="Larson L."/>
            <person name="Lui A."/>
            <person name="MacDonald P.J.P."/>
            <person name="Mehta T."/>
            <person name="Montmayeur A."/>
            <person name="Murphy C."/>
            <person name="Neiman D."/>
            <person name="Pearson M."/>
            <person name="Priest M."/>
            <person name="Roberts A."/>
            <person name="Saif S."/>
            <person name="Shea T."/>
            <person name="Shenoy N."/>
            <person name="Sisk P."/>
            <person name="Stolte C."/>
            <person name="Sykes S."/>
            <person name="Yandava C."/>
            <person name="Wortman J."/>
            <person name="Nusbaum C."/>
            <person name="Birren B."/>
        </authorList>
    </citation>
    <scope>NUCLEOTIDE SEQUENCE</scope>
    <source>
        <strain evidence="1">R3-111a-1</strain>
    </source>
</reference>
<reference evidence="3" key="1">
    <citation type="submission" date="2010-07" db="EMBL/GenBank/DDBJ databases">
        <title>The genome sequence of Gaeumannomyces graminis var. tritici strain R3-111a-1.</title>
        <authorList>
            <consortium name="The Broad Institute Genome Sequencing Platform"/>
            <person name="Ma L.-J."/>
            <person name="Dead R."/>
            <person name="Young S."/>
            <person name="Zeng Q."/>
            <person name="Koehrsen M."/>
            <person name="Alvarado L."/>
            <person name="Berlin A."/>
            <person name="Chapman S.B."/>
            <person name="Chen Z."/>
            <person name="Freedman E."/>
            <person name="Gellesch M."/>
            <person name="Goldberg J."/>
            <person name="Griggs A."/>
            <person name="Gujja S."/>
            <person name="Heilman E.R."/>
            <person name="Heiman D."/>
            <person name="Hepburn T."/>
            <person name="Howarth C."/>
            <person name="Jen D."/>
            <person name="Larson L."/>
            <person name="Mehta T."/>
            <person name="Neiman D."/>
            <person name="Pearson M."/>
            <person name="Roberts A."/>
            <person name="Saif S."/>
            <person name="Shea T."/>
            <person name="Shenoy N."/>
            <person name="Sisk P."/>
            <person name="Stolte C."/>
            <person name="Sykes S."/>
            <person name="Walk T."/>
            <person name="White J."/>
            <person name="Yandava C."/>
            <person name="Haas B."/>
            <person name="Nusbaum C."/>
            <person name="Birren B."/>
        </authorList>
    </citation>
    <scope>NUCLEOTIDE SEQUENCE [LARGE SCALE GENOMIC DNA]</scope>
    <source>
        <strain evidence="3">R3-111a-1</strain>
    </source>
</reference>
<reference evidence="2" key="4">
    <citation type="journal article" date="2015" name="G3 (Bethesda)">
        <title>Genome sequences of three phytopathogenic species of the Magnaporthaceae family of fungi.</title>
        <authorList>
            <person name="Okagaki L.H."/>
            <person name="Nunes C.C."/>
            <person name="Sailsbery J."/>
            <person name="Clay B."/>
            <person name="Brown D."/>
            <person name="John T."/>
            <person name="Oh Y."/>
            <person name="Young N."/>
            <person name="Fitzgerald M."/>
            <person name="Haas B.J."/>
            <person name="Zeng Q."/>
            <person name="Young S."/>
            <person name="Adiconis X."/>
            <person name="Fan L."/>
            <person name="Levin J.Z."/>
            <person name="Mitchell T.K."/>
            <person name="Okubara P.A."/>
            <person name="Farman M.L."/>
            <person name="Kohn L.M."/>
            <person name="Birren B."/>
            <person name="Ma L.-J."/>
            <person name="Dean R.A."/>
        </authorList>
    </citation>
    <scope>NUCLEOTIDE SEQUENCE</scope>
    <source>
        <strain evidence="2">R3-111a-1</strain>
    </source>
</reference>
<dbReference type="EMBL" id="GL385401">
    <property type="protein sequence ID" value="EJT70847.1"/>
    <property type="molecule type" value="Genomic_DNA"/>
</dbReference>
<reference evidence="1" key="2">
    <citation type="submission" date="2010-07" db="EMBL/GenBank/DDBJ databases">
        <authorList>
            <consortium name="The Broad Institute Genome Sequencing Platform"/>
            <consortium name="Broad Institute Genome Sequencing Center for Infectious Disease"/>
            <person name="Ma L.-J."/>
            <person name="Dead R."/>
            <person name="Young S."/>
            <person name="Zeng Q."/>
            <person name="Koehrsen M."/>
            <person name="Alvarado L."/>
            <person name="Berlin A."/>
            <person name="Chapman S.B."/>
            <person name="Chen Z."/>
            <person name="Freedman E."/>
            <person name="Gellesch M."/>
            <person name="Goldberg J."/>
            <person name="Griggs A."/>
            <person name="Gujja S."/>
            <person name="Heilman E.R."/>
            <person name="Heiman D."/>
            <person name="Hepburn T."/>
            <person name="Howarth C."/>
            <person name="Jen D."/>
            <person name="Larson L."/>
            <person name="Mehta T."/>
            <person name="Neiman D."/>
            <person name="Pearson M."/>
            <person name="Roberts A."/>
            <person name="Saif S."/>
            <person name="Shea T."/>
            <person name="Shenoy N."/>
            <person name="Sisk P."/>
            <person name="Stolte C."/>
            <person name="Sykes S."/>
            <person name="Walk T."/>
            <person name="White J."/>
            <person name="Yandava C."/>
            <person name="Haas B."/>
            <person name="Nusbaum C."/>
            <person name="Birren B."/>
        </authorList>
    </citation>
    <scope>NUCLEOTIDE SEQUENCE</scope>
    <source>
        <strain evidence="1">R3-111a-1</strain>
    </source>
</reference>
<dbReference type="eggNOG" id="ENOG502RNEF">
    <property type="taxonomic scope" value="Eukaryota"/>
</dbReference>
<name>J3PED9_GAET3</name>
<gene>
    <name evidence="2" type="primary">20352328</name>
    <name evidence="1" type="ORF">GGTG_11870</name>
</gene>